<dbReference type="PROSITE" id="PS50111">
    <property type="entry name" value="CHEMOTAXIS_TRANSDUC_2"/>
    <property type="match status" value="1"/>
</dbReference>
<dbReference type="Pfam" id="PF00015">
    <property type="entry name" value="MCPsignal"/>
    <property type="match status" value="1"/>
</dbReference>
<dbReference type="InterPro" id="IPR004089">
    <property type="entry name" value="MCPsignal_dom"/>
</dbReference>
<evidence type="ECO:0000256" key="3">
    <source>
        <dbReference type="ARBA" id="ARBA00029447"/>
    </source>
</evidence>
<evidence type="ECO:0000256" key="1">
    <source>
        <dbReference type="ARBA" id="ARBA00004370"/>
    </source>
</evidence>
<dbReference type="FunFam" id="1.10.287.950:FF:000001">
    <property type="entry name" value="Methyl-accepting chemotaxis sensory transducer"/>
    <property type="match status" value="1"/>
</dbReference>
<feature type="domain" description="Methyl-accepting transducer" evidence="5">
    <location>
        <begin position="386"/>
        <end position="622"/>
    </location>
</feature>
<dbReference type="Gene3D" id="1.10.287.950">
    <property type="entry name" value="Methyl-accepting chemotaxis protein"/>
    <property type="match status" value="1"/>
</dbReference>
<dbReference type="SMART" id="SM00304">
    <property type="entry name" value="HAMP"/>
    <property type="match status" value="1"/>
</dbReference>
<reference evidence="7 8" key="1">
    <citation type="submission" date="2016-11" db="EMBL/GenBank/DDBJ databases">
        <authorList>
            <person name="Jaros S."/>
            <person name="Januszkiewicz K."/>
            <person name="Wedrychowicz H."/>
        </authorList>
    </citation>
    <scope>NUCLEOTIDE SEQUENCE [LARGE SCALE GENOMIC DNA]</scope>
    <source>
        <strain evidence="7 8">DSM 18899</strain>
    </source>
</reference>
<evidence type="ECO:0000256" key="4">
    <source>
        <dbReference type="PROSITE-ProRule" id="PRU00284"/>
    </source>
</evidence>
<evidence type="ECO:0000313" key="7">
    <source>
        <dbReference type="EMBL" id="SFZ76577.1"/>
    </source>
</evidence>
<dbReference type="Pfam" id="PF08376">
    <property type="entry name" value="NIT"/>
    <property type="match status" value="1"/>
</dbReference>
<dbReference type="CDD" id="cd06225">
    <property type="entry name" value="HAMP"/>
    <property type="match status" value="1"/>
</dbReference>
<dbReference type="Proteomes" id="UP000186513">
    <property type="component" value="Unassembled WGS sequence"/>
</dbReference>
<dbReference type="EMBL" id="FPKR01000007">
    <property type="protein sequence ID" value="SFZ76577.1"/>
    <property type="molecule type" value="Genomic_DNA"/>
</dbReference>
<protein>
    <submittedName>
        <fullName evidence="7">Methyl-accepting chemotaxis protein</fullName>
    </submittedName>
</protein>
<keyword evidence="8" id="KW-1185">Reference proteome</keyword>
<dbReference type="PANTHER" id="PTHR32089">
    <property type="entry name" value="METHYL-ACCEPTING CHEMOTAXIS PROTEIN MCPB"/>
    <property type="match status" value="1"/>
</dbReference>
<dbReference type="GO" id="GO:0007165">
    <property type="term" value="P:signal transduction"/>
    <property type="evidence" value="ECO:0007669"/>
    <property type="project" value="UniProtKB-KW"/>
</dbReference>
<name>A0A1K2HJ89_9NEIS</name>
<feature type="domain" description="HAMP" evidence="6">
    <location>
        <begin position="328"/>
        <end position="381"/>
    </location>
</feature>
<dbReference type="GO" id="GO:0006935">
    <property type="term" value="P:chemotaxis"/>
    <property type="evidence" value="ECO:0007669"/>
    <property type="project" value="UniProtKB-ARBA"/>
</dbReference>
<sequence length="659" mass="68759">MLNLSSISVRSKLALLVAIPLLALLLAASLLVLDGWRTASAMRSTLALTELLAHTSNLALTLQAERGTSAGFLAGGDAAPVRAAREKTDAARQTLNDYVQGSSLPDGVSSALHEAEQALAGLAALRAEVDGKAVPPASSFDRYSAWVAASVQLAQTIARDTEQAEVMRSEQSLVALLCLMEQSARERGLLNAVFTADQFTGGSLARVQAALGVQQSCEQQFLALADLATVAEYRQQGQGAVFAETARLRELALGKAAEGGFGVAPKQWFATASERLDGLRTVRDGQLARIRALAQASESSASQVLAWSLGLTAAVLALTIVLAWRIARAIAVPVAQIESLMGRLRDSLDLSLRANIAGKDEVARIGHAFNALVDTLNTTVREVEHCAGAVSSASGSLADTTEQVSAATQSQSDSVNGIAASVEQVTVSIATMAAASQDSELKANDAQQSSARGREIANAAAETMQRVDDTVGVAADTISQLAQRSATIDGIVGTIREIADQTNLLALNAAIEAARAGETGRGFAVVADEVRKLAERAGSATRDISQLVAAIRSDTEAASQAMQESSQRMEQGVGLVREASAALGQIHAGTAGAMGAAREIAVAMNEQKAASEMVAQQIERIAQMTEQNSRAVFQTAELAQDLNQLSGQLARIVGRFRLA</sequence>
<dbReference type="PANTHER" id="PTHR32089:SF112">
    <property type="entry name" value="LYSOZYME-LIKE PROTEIN-RELATED"/>
    <property type="match status" value="1"/>
</dbReference>
<dbReference type="CDD" id="cd11386">
    <property type="entry name" value="MCP_signal"/>
    <property type="match status" value="1"/>
</dbReference>
<evidence type="ECO:0000259" key="6">
    <source>
        <dbReference type="PROSITE" id="PS50885"/>
    </source>
</evidence>
<dbReference type="OrthoDB" id="9177860at2"/>
<dbReference type="GO" id="GO:0016020">
    <property type="term" value="C:membrane"/>
    <property type="evidence" value="ECO:0007669"/>
    <property type="project" value="UniProtKB-SubCell"/>
</dbReference>
<keyword evidence="2 4" id="KW-0807">Transducer</keyword>
<dbReference type="SUPFAM" id="SSF58104">
    <property type="entry name" value="Methyl-accepting chemotaxis protein (MCP) signaling domain"/>
    <property type="match status" value="1"/>
</dbReference>
<dbReference type="InterPro" id="IPR013587">
    <property type="entry name" value="Nitrate/nitrite_sensing"/>
</dbReference>
<dbReference type="PROSITE" id="PS50885">
    <property type="entry name" value="HAMP"/>
    <property type="match status" value="1"/>
</dbReference>
<evidence type="ECO:0000313" key="8">
    <source>
        <dbReference type="Proteomes" id="UP000186513"/>
    </source>
</evidence>
<evidence type="ECO:0000256" key="2">
    <source>
        <dbReference type="ARBA" id="ARBA00023224"/>
    </source>
</evidence>
<accession>A0A1K2HJ89</accession>
<dbReference type="Pfam" id="PF00672">
    <property type="entry name" value="HAMP"/>
    <property type="match status" value="1"/>
</dbReference>
<organism evidence="7 8">
    <name type="scientific">Chitinimonas taiwanensis DSM 18899</name>
    <dbReference type="NCBI Taxonomy" id="1121279"/>
    <lineage>
        <taxon>Bacteria</taxon>
        <taxon>Pseudomonadati</taxon>
        <taxon>Pseudomonadota</taxon>
        <taxon>Betaproteobacteria</taxon>
        <taxon>Neisseriales</taxon>
        <taxon>Chitinibacteraceae</taxon>
        <taxon>Chitinimonas</taxon>
    </lineage>
</organism>
<dbReference type="SMART" id="SM00283">
    <property type="entry name" value="MA"/>
    <property type="match status" value="1"/>
</dbReference>
<dbReference type="AlphaFoldDB" id="A0A1K2HJ89"/>
<comment type="subcellular location">
    <subcellularLocation>
        <location evidence="1">Membrane</location>
    </subcellularLocation>
</comment>
<comment type="similarity">
    <text evidence="3">Belongs to the methyl-accepting chemotaxis (MCP) protein family.</text>
</comment>
<gene>
    <name evidence="7" type="ORF">SAMN02745887_02015</name>
</gene>
<evidence type="ECO:0000259" key="5">
    <source>
        <dbReference type="PROSITE" id="PS50111"/>
    </source>
</evidence>
<dbReference type="STRING" id="1121279.SAMN02745887_02015"/>
<proteinExistence type="inferred from homology"/>
<dbReference type="InterPro" id="IPR003660">
    <property type="entry name" value="HAMP_dom"/>
</dbReference>
<dbReference type="RefSeq" id="WP_072428523.1">
    <property type="nucleotide sequence ID" value="NZ_FPKR01000007.1"/>
</dbReference>